<dbReference type="SUPFAM" id="SSF55781">
    <property type="entry name" value="GAF domain-like"/>
    <property type="match status" value="1"/>
</dbReference>
<dbReference type="GO" id="GO:0006355">
    <property type="term" value="P:regulation of DNA-templated transcription"/>
    <property type="evidence" value="ECO:0007669"/>
    <property type="project" value="InterPro"/>
</dbReference>
<dbReference type="Gene3D" id="3.30.450.40">
    <property type="match status" value="1"/>
</dbReference>
<proteinExistence type="predicted"/>
<name>A0A6J6PZB8_9ZZZZ</name>
<feature type="domain" description="Heat-inducible transcription repressor HrcA C-terminal" evidence="1">
    <location>
        <begin position="2"/>
        <end position="27"/>
    </location>
</feature>
<organism evidence="2">
    <name type="scientific">freshwater metagenome</name>
    <dbReference type="NCBI Taxonomy" id="449393"/>
    <lineage>
        <taxon>unclassified sequences</taxon>
        <taxon>metagenomes</taxon>
        <taxon>ecological metagenomes</taxon>
    </lineage>
</organism>
<accession>A0A6J6PZB8</accession>
<evidence type="ECO:0000259" key="1">
    <source>
        <dbReference type="Pfam" id="PF01628"/>
    </source>
</evidence>
<sequence length="45" mass="4631">MSYGTGSANHGALGILGPTRMDYASSMAAVNTVARYIGHFLGDKA</sequence>
<gene>
    <name evidence="2" type="ORF">UFOPK2598_00649</name>
</gene>
<dbReference type="InterPro" id="IPR021153">
    <property type="entry name" value="HrcA_C"/>
</dbReference>
<evidence type="ECO:0000313" key="2">
    <source>
        <dbReference type="EMBL" id="CAB4702155.1"/>
    </source>
</evidence>
<protein>
    <submittedName>
        <fullName evidence="2">Unannotated protein</fullName>
    </submittedName>
</protein>
<dbReference type="GO" id="GO:0003677">
    <property type="term" value="F:DNA binding"/>
    <property type="evidence" value="ECO:0007669"/>
    <property type="project" value="InterPro"/>
</dbReference>
<dbReference type="Pfam" id="PF01628">
    <property type="entry name" value="HrcA"/>
    <property type="match status" value="1"/>
</dbReference>
<dbReference type="EMBL" id="CAEZXV010000052">
    <property type="protein sequence ID" value="CAB4702155.1"/>
    <property type="molecule type" value="Genomic_DNA"/>
</dbReference>
<dbReference type="InterPro" id="IPR029016">
    <property type="entry name" value="GAF-like_dom_sf"/>
</dbReference>
<dbReference type="AlphaFoldDB" id="A0A6J6PZB8"/>
<reference evidence="2" key="1">
    <citation type="submission" date="2020-05" db="EMBL/GenBank/DDBJ databases">
        <authorList>
            <person name="Chiriac C."/>
            <person name="Salcher M."/>
            <person name="Ghai R."/>
            <person name="Kavagutti S V."/>
        </authorList>
    </citation>
    <scope>NUCLEOTIDE SEQUENCE</scope>
</reference>